<reference evidence="3" key="1">
    <citation type="journal article" date="2019" name="Int. J. Syst. Evol. Microbiol.">
        <title>The Global Catalogue of Microorganisms (GCM) 10K type strain sequencing project: providing services to taxonomists for standard genome sequencing and annotation.</title>
        <authorList>
            <consortium name="The Broad Institute Genomics Platform"/>
            <consortium name="The Broad Institute Genome Sequencing Center for Infectious Disease"/>
            <person name="Wu L."/>
            <person name="Ma J."/>
        </authorList>
    </citation>
    <scope>NUCLEOTIDE SEQUENCE [LARGE SCALE GENOMIC DNA]</scope>
    <source>
        <strain evidence="3">CCUG 57942</strain>
    </source>
</reference>
<accession>A0ABW4ZDF5</accession>
<dbReference type="PANTHER" id="PTHR30189:SF1">
    <property type="entry name" value="LPS-ASSEMBLY PROTEIN LPTD"/>
    <property type="match status" value="1"/>
</dbReference>
<dbReference type="Proteomes" id="UP001597389">
    <property type="component" value="Unassembled WGS sequence"/>
</dbReference>
<keyword evidence="1" id="KW-0732">Signal</keyword>
<protein>
    <recommendedName>
        <fullName evidence="4">LptD C-terminal domain-containing protein</fullName>
    </recommendedName>
</protein>
<evidence type="ECO:0000256" key="1">
    <source>
        <dbReference type="SAM" id="SignalP"/>
    </source>
</evidence>
<dbReference type="RefSeq" id="WP_377178547.1">
    <property type="nucleotide sequence ID" value="NZ_JBHUJB010000061.1"/>
</dbReference>
<evidence type="ECO:0000313" key="3">
    <source>
        <dbReference type="Proteomes" id="UP001597389"/>
    </source>
</evidence>
<name>A0ABW4ZDF5_9BACT</name>
<feature type="signal peptide" evidence="1">
    <location>
        <begin position="1"/>
        <end position="19"/>
    </location>
</feature>
<sequence>MKRLSSTMAIALACATCYAQDLESGGLDLQLTPTMPENVRITSSNSAEYNGETGLVRYLGGVQVYTDTGLQIFANQALVDTKKKLVLLNGDVSIYQNAVLHRGDKATYNYGTEELDTSGMRTSLDPILLDSDNFSSKTVNGKRVFIGKNAGLTTHDREKPNFWIKAKEIEVYPEEEVIFRNLKLYAGETPVFWLPYLAQPMDSQLGYHFTPGVRSNWGAFLLNRYGIMLGGDENPDSGRKENQWLLSEWQFDIRAKRGLAAGVDFTDTRLDHNPNLGWLQLYYANDSDPSISRTGLTRTPISNDRYKVEYKDRYQWQNTPGIDHIVDANFTYLSDQYYLEDFEPRKYTLNPQPDNILAYQRRSDTMQLGAFTRIQLNDFYQADQRLPELYLDHAKRPVFGSSILHEGSSSVGYYREDTGDLSEYRIRTEAELTDTTPERQSELSRILEKKNFGRLHTYQELSRPIEVTDGFTVTPRAGAGYSYYWDQGENNNTHSSPHGYLGLDAAMKFTKRFDSVKSDRWGLDELLHVIHPYANISVLATNELEDDGTKIDRLTPTERPRPFDVARYSAIDDYQNWSIVRLGTRNQLLTKRDNKSHTWLTLDSYIDAFLNDPEFNRDFSNLYNDLRWNPVPWGSLSVDTQFPINSEGFTELTTGLLFWPHENIELELGHSYLNNHPIIADSNLVHGRLFFRVNQKWSLGTYHQWQLDDNTLERQEYSFYRNFQSWTAGLGFFQRDNRIKKEYGALLNISLNALPSLNLPFSIEAQ</sequence>
<dbReference type="PANTHER" id="PTHR30189">
    <property type="entry name" value="LPS-ASSEMBLY PROTEIN"/>
    <property type="match status" value="1"/>
</dbReference>
<gene>
    <name evidence="2" type="ORF">ACFSW8_14085</name>
</gene>
<proteinExistence type="predicted"/>
<dbReference type="InterPro" id="IPR050218">
    <property type="entry name" value="LptD"/>
</dbReference>
<comment type="caution">
    <text evidence="2">The sequence shown here is derived from an EMBL/GenBank/DDBJ whole genome shotgun (WGS) entry which is preliminary data.</text>
</comment>
<organism evidence="2 3">
    <name type="scientific">Rubritalea tangerina</name>
    <dbReference type="NCBI Taxonomy" id="430798"/>
    <lineage>
        <taxon>Bacteria</taxon>
        <taxon>Pseudomonadati</taxon>
        <taxon>Verrucomicrobiota</taxon>
        <taxon>Verrucomicrobiia</taxon>
        <taxon>Verrucomicrobiales</taxon>
        <taxon>Rubritaleaceae</taxon>
        <taxon>Rubritalea</taxon>
    </lineage>
</organism>
<keyword evidence="3" id="KW-1185">Reference proteome</keyword>
<feature type="chain" id="PRO_5045222287" description="LptD C-terminal domain-containing protein" evidence="1">
    <location>
        <begin position="20"/>
        <end position="766"/>
    </location>
</feature>
<dbReference type="EMBL" id="JBHUJB010000061">
    <property type="protein sequence ID" value="MFD2160033.1"/>
    <property type="molecule type" value="Genomic_DNA"/>
</dbReference>
<evidence type="ECO:0008006" key="4">
    <source>
        <dbReference type="Google" id="ProtNLM"/>
    </source>
</evidence>
<evidence type="ECO:0000313" key="2">
    <source>
        <dbReference type="EMBL" id="MFD2160033.1"/>
    </source>
</evidence>